<accession>A0ABQ8P1M0</accession>
<evidence type="ECO:0000259" key="3">
    <source>
        <dbReference type="SMART" id="SM00478"/>
    </source>
</evidence>
<dbReference type="EMBL" id="JAPCXB010000219">
    <property type="protein sequence ID" value="KAJ1604702.1"/>
    <property type="molecule type" value="Genomic_DNA"/>
</dbReference>
<dbReference type="InterPro" id="IPR011257">
    <property type="entry name" value="DNA_glycosylase"/>
</dbReference>
<dbReference type="InterPro" id="IPR003265">
    <property type="entry name" value="HhH-GPD_domain"/>
</dbReference>
<dbReference type="PANTHER" id="PTHR43003">
    <property type="entry name" value="DNA-3-METHYLADENINE GLYCOSYLASE"/>
    <property type="match status" value="1"/>
</dbReference>
<keyword evidence="4" id="KW-0326">Glycosidase</keyword>
<dbReference type="PANTHER" id="PTHR43003:SF5">
    <property type="entry name" value="DNA-3-METHYLADENINE GLYCOSYLASE"/>
    <property type="match status" value="1"/>
</dbReference>
<dbReference type="Gene3D" id="1.10.1670.40">
    <property type="match status" value="1"/>
</dbReference>
<dbReference type="Proteomes" id="UP001071777">
    <property type="component" value="Unassembled WGS sequence"/>
</dbReference>
<evidence type="ECO:0000256" key="2">
    <source>
        <dbReference type="ARBA" id="ARBA00023204"/>
    </source>
</evidence>
<evidence type="ECO:0000313" key="5">
    <source>
        <dbReference type="Proteomes" id="UP001071777"/>
    </source>
</evidence>
<organism evidence="4 5">
    <name type="scientific">Cryptosporidium canis</name>
    <dbReference type="NCBI Taxonomy" id="195482"/>
    <lineage>
        <taxon>Eukaryota</taxon>
        <taxon>Sar</taxon>
        <taxon>Alveolata</taxon>
        <taxon>Apicomplexa</taxon>
        <taxon>Conoidasida</taxon>
        <taxon>Coccidia</taxon>
        <taxon>Eucoccidiorida</taxon>
        <taxon>Eimeriorina</taxon>
        <taxon>Cryptosporidiidae</taxon>
        <taxon>Cryptosporidium</taxon>
    </lineage>
</organism>
<dbReference type="Pfam" id="PF00730">
    <property type="entry name" value="HhH-GPD"/>
    <property type="match status" value="1"/>
</dbReference>
<dbReference type="GO" id="GO:0016798">
    <property type="term" value="F:hydrolase activity, acting on glycosyl bonds"/>
    <property type="evidence" value="ECO:0007669"/>
    <property type="project" value="UniProtKB-KW"/>
</dbReference>
<reference evidence="4" key="1">
    <citation type="submission" date="2022-10" db="EMBL/GenBank/DDBJ databases">
        <title>Adaptive evolution leads to modifications in subtelomeric GC content in a zoonotic Cryptosporidium species.</title>
        <authorList>
            <person name="Li J."/>
            <person name="Feng Y."/>
            <person name="Xiao L."/>
        </authorList>
    </citation>
    <scope>NUCLEOTIDE SEQUENCE</scope>
    <source>
        <strain evidence="4">25894</strain>
    </source>
</reference>
<protein>
    <submittedName>
        <fullName evidence="4">DNA-3-methyladenine glycosidase</fullName>
    </submittedName>
</protein>
<name>A0ABQ8P1M0_9CRYT</name>
<evidence type="ECO:0000313" key="4">
    <source>
        <dbReference type="EMBL" id="KAJ1604702.1"/>
    </source>
</evidence>
<dbReference type="SMART" id="SM00478">
    <property type="entry name" value="ENDO3c"/>
    <property type="match status" value="1"/>
</dbReference>
<comment type="caution">
    <text evidence="4">The sequence shown here is derived from an EMBL/GenBank/DDBJ whole genome shotgun (WGS) entry which is preliminary data.</text>
</comment>
<proteinExistence type="predicted"/>
<keyword evidence="4" id="KW-0378">Hydrolase</keyword>
<evidence type="ECO:0000256" key="1">
    <source>
        <dbReference type="ARBA" id="ARBA00022763"/>
    </source>
</evidence>
<keyword evidence="2" id="KW-0234">DNA repair</keyword>
<dbReference type="CDD" id="cd00056">
    <property type="entry name" value="ENDO3c"/>
    <property type="match status" value="1"/>
</dbReference>
<sequence>MKFNYLKKELEIIKLKDEKIKLIIDEIGYIERECMDDLFQGLSFIIIGQQISQKAQISIWEKAKAMLKSIDPETISQCSVDEIRKVGISLRKASYIKGIADKIVNQELNLNSLYEKDDDEVCKELTKLNGIGVWSAEMAMIFCMNRKNIFSFSDTAIKRALKKIYGHKEITRDIFEHYRKLFSPYCSIVSFYLWEVSNSNYIEKLSSKK</sequence>
<gene>
    <name evidence="4" type="ORF">OJ252_3666</name>
</gene>
<dbReference type="SUPFAM" id="SSF48150">
    <property type="entry name" value="DNA-glycosylase"/>
    <property type="match status" value="1"/>
</dbReference>
<dbReference type="InterPro" id="IPR051912">
    <property type="entry name" value="Alkylbase_DNA_Glycosylase/TA"/>
</dbReference>
<keyword evidence="1" id="KW-0227">DNA damage</keyword>
<keyword evidence="5" id="KW-1185">Reference proteome</keyword>
<feature type="domain" description="HhH-GPD" evidence="3">
    <location>
        <begin position="51"/>
        <end position="207"/>
    </location>
</feature>
<dbReference type="Gene3D" id="1.10.340.30">
    <property type="entry name" value="Hypothetical protein, domain 2"/>
    <property type="match status" value="1"/>
</dbReference>